<dbReference type="PANTHER" id="PTHR10285">
    <property type="entry name" value="URIDINE KINASE"/>
    <property type="match status" value="1"/>
</dbReference>
<comment type="caution">
    <text evidence="1">The sequence shown here is derived from an EMBL/GenBank/DDBJ whole genome shotgun (WGS) entry which is preliminary data.</text>
</comment>
<dbReference type="AlphaFoldDB" id="A0A5Q4BH33"/>
<name>A0A5Q4BH33_9PEZI</name>
<evidence type="ECO:0000313" key="1">
    <source>
        <dbReference type="EMBL" id="TQN66076.1"/>
    </source>
</evidence>
<dbReference type="GO" id="GO:0016301">
    <property type="term" value="F:kinase activity"/>
    <property type="evidence" value="ECO:0007669"/>
    <property type="project" value="UniProtKB-KW"/>
</dbReference>
<protein>
    <submittedName>
        <fullName evidence="1">Putative kinase</fullName>
    </submittedName>
</protein>
<sequence>MIDATALHAVIQHVLPSIVAHEAEPSSPFVLGLSGLQGSGKSTWASALTDTLNTQYGINTRTLSLDDLYHDHDQLVALRDSNPGNDLLRTRGQPGTHDEDLARRFFDDVSATATATSESLGAAGSAEPIIKWPAFDKSLYGGEGGRVPVEQWEAVPRIPPLKVIIFEGWCVGFQPLSDDAVEAKWSRAKEGSTTGSNPSHPQLSTTTLADHSLDHLLLINRNLRRYCEAFMGPWRFDAFLHLSTDRLVNVYHWRLDQERALREKKGAGMTDAEVVRFVQGYMPAYELYLERLTQEPFFPPRDAPRKPHVRLILDSNRTVLRVEKA</sequence>
<organism evidence="1 2">
    <name type="scientific">Colletotrichum shisoi</name>
    <dbReference type="NCBI Taxonomy" id="2078593"/>
    <lineage>
        <taxon>Eukaryota</taxon>
        <taxon>Fungi</taxon>
        <taxon>Dikarya</taxon>
        <taxon>Ascomycota</taxon>
        <taxon>Pezizomycotina</taxon>
        <taxon>Sordariomycetes</taxon>
        <taxon>Hypocreomycetidae</taxon>
        <taxon>Glomerellales</taxon>
        <taxon>Glomerellaceae</taxon>
        <taxon>Colletotrichum</taxon>
        <taxon>Colletotrichum destructivum species complex</taxon>
    </lineage>
</organism>
<keyword evidence="2" id="KW-1185">Reference proteome</keyword>
<dbReference type="SUPFAM" id="SSF52540">
    <property type="entry name" value="P-loop containing nucleoside triphosphate hydrolases"/>
    <property type="match status" value="1"/>
</dbReference>
<dbReference type="InterPro" id="IPR027417">
    <property type="entry name" value="P-loop_NTPase"/>
</dbReference>
<keyword evidence="1" id="KW-0808">Transferase</keyword>
<dbReference type="Gene3D" id="3.40.50.300">
    <property type="entry name" value="P-loop containing nucleotide triphosphate hydrolases"/>
    <property type="match status" value="1"/>
</dbReference>
<evidence type="ECO:0000313" key="2">
    <source>
        <dbReference type="Proteomes" id="UP000326340"/>
    </source>
</evidence>
<dbReference type="EMBL" id="PUHP01001340">
    <property type="protein sequence ID" value="TQN66076.1"/>
    <property type="molecule type" value="Genomic_DNA"/>
</dbReference>
<proteinExistence type="predicted"/>
<dbReference type="Proteomes" id="UP000326340">
    <property type="component" value="Unassembled WGS sequence"/>
</dbReference>
<keyword evidence="1" id="KW-0418">Kinase</keyword>
<dbReference type="OrthoDB" id="347435at2759"/>
<gene>
    <name evidence="1" type="ORF">CSHISOI_09353</name>
</gene>
<accession>A0A5Q4BH33</accession>
<reference evidence="1 2" key="1">
    <citation type="journal article" date="2019" name="Sci. Rep.">
        <title>Colletotrichum shisoi sp. nov., an anthracnose pathogen of Perilla frutescens in Japan: molecular phylogenetic, morphological and genomic evidence.</title>
        <authorList>
            <person name="Gan P."/>
            <person name="Tsushima A."/>
            <person name="Hiroyama R."/>
            <person name="Narusaka M."/>
            <person name="Takano Y."/>
            <person name="Narusaka Y."/>
            <person name="Kawaradani M."/>
            <person name="Damm U."/>
            <person name="Shirasu K."/>
        </authorList>
    </citation>
    <scope>NUCLEOTIDE SEQUENCE [LARGE SCALE GENOMIC DNA]</scope>
    <source>
        <strain evidence="1 2">PG-2018a</strain>
    </source>
</reference>